<dbReference type="GO" id="GO:0017004">
    <property type="term" value="P:cytochrome complex assembly"/>
    <property type="evidence" value="ECO:0007669"/>
    <property type="project" value="UniProtKB-KW"/>
</dbReference>
<dbReference type="CDD" id="cd16378">
    <property type="entry name" value="CcmH_N"/>
    <property type="match status" value="1"/>
</dbReference>
<dbReference type="AlphaFoldDB" id="A0A3B0RRC2"/>
<keyword evidence="9" id="KW-0456">Lyase</keyword>
<dbReference type="InterPro" id="IPR051263">
    <property type="entry name" value="C-type_cytochrome_biogenesis"/>
</dbReference>
<keyword evidence="6" id="KW-0408">Iron</keyword>
<dbReference type="PANTHER" id="PTHR47870:SF1">
    <property type="entry name" value="CYTOCHROME C-TYPE BIOGENESIS PROTEIN CCMH"/>
    <property type="match status" value="1"/>
</dbReference>
<organism evidence="9">
    <name type="scientific">hydrothermal vent metagenome</name>
    <dbReference type="NCBI Taxonomy" id="652676"/>
    <lineage>
        <taxon>unclassified sequences</taxon>
        <taxon>metagenomes</taxon>
        <taxon>ecological metagenomes</taxon>
    </lineage>
</organism>
<dbReference type="GO" id="GO:0046872">
    <property type="term" value="F:metal ion binding"/>
    <property type="evidence" value="ECO:0007669"/>
    <property type="project" value="UniProtKB-KW"/>
</dbReference>
<evidence type="ECO:0000259" key="8">
    <source>
        <dbReference type="Pfam" id="PF03918"/>
    </source>
</evidence>
<accession>A0A3B0RRC2</accession>
<dbReference type="InterPro" id="IPR038297">
    <property type="entry name" value="CcmH/CycL/NrfF/Ccl2_sf"/>
</dbReference>
<dbReference type="PANTHER" id="PTHR47870">
    <property type="entry name" value="CYTOCHROME C-TYPE BIOGENESIS PROTEIN CCMH"/>
    <property type="match status" value="1"/>
</dbReference>
<dbReference type="GO" id="GO:0005886">
    <property type="term" value="C:plasma membrane"/>
    <property type="evidence" value="ECO:0007669"/>
    <property type="project" value="TreeGrafter"/>
</dbReference>
<dbReference type="GO" id="GO:0016829">
    <property type="term" value="F:lyase activity"/>
    <property type="evidence" value="ECO:0007669"/>
    <property type="project" value="UniProtKB-KW"/>
</dbReference>
<dbReference type="InterPro" id="IPR005616">
    <property type="entry name" value="CcmH/CycL/Ccl2/NrfF_N"/>
</dbReference>
<keyword evidence="5" id="KW-0201">Cytochrome c-type biogenesis</keyword>
<feature type="domain" description="CcmH/CycL/Ccl2/NrfF N-terminal" evidence="8">
    <location>
        <begin position="13"/>
        <end position="138"/>
    </location>
</feature>
<comment type="similarity">
    <text evidence="1">Belongs to the CcmH/CycL/Ccl2/NrfF family.</text>
</comment>
<evidence type="ECO:0000256" key="2">
    <source>
        <dbReference type="ARBA" id="ARBA00022617"/>
    </source>
</evidence>
<dbReference type="Gene3D" id="1.10.8.640">
    <property type="entry name" value="Cytochrome C biogenesis protein"/>
    <property type="match status" value="1"/>
</dbReference>
<sequence>MGRSLISAALALILAVAFVAPALAVDPDEVLDDAVLEQRARDLSRQLRCVVCQSQNIDNSNAPLAKDMRLLVRERLVAGDSDEVIIAYLVARYGDYILLKPPVQTNTAFLWAAPMLIFAFAAAIAGFYLARMRRADNDAADER</sequence>
<dbReference type="Pfam" id="PF03918">
    <property type="entry name" value="CcmH"/>
    <property type="match status" value="1"/>
</dbReference>
<evidence type="ECO:0000256" key="7">
    <source>
        <dbReference type="SAM" id="Phobius"/>
    </source>
</evidence>
<evidence type="ECO:0000256" key="3">
    <source>
        <dbReference type="ARBA" id="ARBA00022723"/>
    </source>
</evidence>
<evidence type="ECO:0000313" key="9">
    <source>
        <dbReference type="EMBL" id="VAV94102.1"/>
    </source>
</evidence>
<evidence type="ECO:0000256" key="4">
    <source>
        <dbReference type="ARBA" id="ARBA00022729"/>
    </source>
</evidence>
<keyword evidence="7" id="KW-1133">Transmembrane helix</keyword>
<protein>
    <submittedName>
        <fullName evidence="9">Cytochrome c heme lyase subunit CcmL</fullName>
    </submittedName>
</protein>
<evidence type="ECO:0000256" key="5">
    <source>
        <dbReference type="ARBA" id="ARBA00022748"/>
    </source>
</evidence>
<gene>
    <name evidence="9" type="ORF">MNBD_ALPHA05-1739</name>
</gene>
<proteinExistence type="inferred from homology"/>
<dbReference type="EMBL" id="UOEH01000133">
    <property type="protein sequence ID" value="VAV94102.1"/>
    <property type="molecule type" value="Genomic_DNA"/>
</dbReference>
<keyword evidence="7" id="KW-0472">Membrane</keyword>
<keyword evidence="4" id="KW-0732">Signal</keyword>
<keyword evidence="3" id="KW-0479">Metal-binding</keyword>
<evidence type="ECO:0000256" key="6">
    <source>
        <dbReference type="ARBA" id="ARBA00023004"/>
    </source>
</evidence>
<keyword evidence="2" id="KW-0349">Heme</keyword>
<name>A0A3B0RRC2_9ZZZZ</name>
<feature type="transmembrane region" description="Helical" evidence="7">
    <location>
        <begin position="108"/>
        <end position="130"/>
    </location>
</feature>
<reference evidence="9" key="1">
    <citation type="submission" date="2018-06" db="EMBL/GenBank/DDBJ databases">
        <authorList>
            <person name="Zhirakovskaya E."/>
        </authorList>
    </citation>
    <scope>NUCLEOTIDE SEQUENCE</scope>
</reference>
<evidence type="ECO:0000256" key="1">
    <source>
        <dbReference type="ARBA" id="ARBA00010342"/>
    </source>
</evidence>
<keyword evidence="7" id="KW-0812">Transmembrane</keyword>